<evidence type="ECO:0000256" key="1">
    <source>
        <dbReference type="SAM" id="MobiDB-lite"/>
    </source>
</evidence>
<dbReference type="SUPFAM" id="SSF52833">
    <property type="entry name" value="Thioredoxin-like"/>
    <property type="match status" value="1"/>
</dbReference>
<dbReference type="GO" id="GO:0016209">
    <property type="term" value="F:antioxidant activity"/>
    <property type="evidence" value="ECO:0007669"/>
    <property type="project" value="InterPro"/>
</dbReference>
<dbReference type="InterPro" id="IPR013766">
    <property type="entry name" value="Thioredoxin_domain"/>
</dbReference>
<keyword evidence="2" id="KW-0732">Signal</keyword>
<feature type="chain" id="PRO_5008678472" evidence="2">
    <location>
        <begin position="27"/>
        <end position="200"/>
    </location>
</feature>
<dbReference type="InterPro" id="IPR000866">
    <property type="entry name" value="AhpC/TSA"/>
</dbReference>
<dbReference type="GO" id="GO:0016853">
    <property type="term" value="F:isomerase activity"/>
    <property type="evidence" value="ECO:0007669"/>
    <property type="project" value="UniProtKB-KW"/>
</dbReference>
<evidence type="ECO:0000259" key="3">
    <source>
        <dbReference type="PROSITE" id="PS51352"/>
    </source>
</evidence>
<name>A0A1C3MYC9_9ACTN</name>
<organism evidence="4 5">
    <name type="scientific">Micromonospora krabiensis</name>
    <dbReference type="NCBI Taxonomy" id="307121"/>
    <lineage>
        <taxon>Bacteria</taxon>
        <taxon>Bacillati</taxon>
        <taxon>Actinomycetota</taxon>
        <taxon>Actinomycetes</taxon>
        <taxon>Micromonosporales</taxon>
        <taxon>Micromonosporaceae</taxon>
        <taxon>Micromonospora</taxon>
    </lineage>
</organism>
<dbReference type="InterPro" id="IPR036249">
    <property type="entry name" value="Thioredoxin-like_sf"/>
</dbReference>
<accession>A0A1C3MYC9</accession>
<dbReference type="Gene3D" id="3.40.30.10">
    <property type="entry name" value="Glutaredoxin"/>
    <property type="match status" value="1"/>
</dbReference>
<feature type="domain" description="Thioredoxin" evidence="3">
    <location>
        <begin position="60"/>
        <end position="198"/>
    </location>
</feature>
<keyword evidence="4" id="KW-0413">Isomerase</keyword>
<sequence length="200" mass="20669">MTVPVRTRARRAVAAVALLGVLTSAACSGGDAPTDPRPLAGGAAALPGPAPAGLALRPTPTGAPGAPAVSGTLTDGSPVALADLWATRPVVLVFFTSWCALCAQRQDALSELARTYRDRVVFVGVATEDTAEDVQTYLRQHRVEHPVVIDGDGAIWRSYAVREPPAVVVVGKGGALLRGWPGGVDAAELDHRLRELVLAA</sequence>
<reference evidence="5" key="1">
    <citation type="submission" date="2016-06" db="EMBL/GenBank/DDBJ databases">
        <authorList>
            <person name="Varghese N."/>
        </authorList>
    </citation>
    <scope>NUCLEOTIDE SEQUENCE [LARGE SCALE GENOMIC DNA]</scope>
    <source>
        <strain evidence="5">DSM 45344</strain>
    </source>
</reference>
<dbReference type="CDD" id="cd02966">
    <property type="entry name" value="TlpA_like_family"/>
    <property type="match status" value="1"/>
</dbReference>
<feature type="region of interest" description="Disordered" evidence="1">
    <location>
        <begin position="50"/>
        <end position="70"/>
    </location>
</feature>
<feature type="signal peptide" evidence="2">
    <location>
        <begin position="1"/>
        <end position="26"/>
    </location>
</feature>
<evidence type="ECO:0000313" key="4">
    <source>
        <dbReference type="EMBL" id="SBV25328.1"/>
    </source>
</evidence>
<dbReference type="PANTHER" id="PTHR42852">
    <property type="entry name" value="THIOL:DISULFIDE INTERCHANGE PROTEIN DSBE"/>
    <property type="match status" value="1"/>
</dbReference>
<dbReference type="PANTHER" id="PTHR42852:SF17">
    <property type="entry name" value="THIOREDOXIN-LIKE PROTEIN HI_1115"/>
    <property type="match status" value="1"/>
</dbReference>
<dbReference type="OrthoDB" id="5006127at2"/>
<dbReference type="EMBL" id="LT598496">
    <property type="protein sequence ID" value="SBV25328.1"/>
    <property type="molecule type" value="Genomic_DNA"/>
</dbReference>
<evidence type="ECO:0000313" key="5">
    <source>
        <dbReference type="Proteomes" id="UP000199393"/>
    </source>
</evidence>
<evidence type="ECO:0000256" key="2">
    <source>
        <dbReference type="SAM" id="SignalP"/>
    </source>
</evidence>
<dbReference type="Proteomes" id="UP000199393">
    <property type="component" value="Chromosome I"/>
</dbReference>
<dbReference type="GO" id="GO:0016491">
    <property type="term" value="F:oxidoreductase activity"/>
    <property type="evidence" value="ECO:0007669"/>
    <property type="project" value="InterPro"/>
</dbReference>
<dbReference type="PROSITE" id="PS51257">
    <property type="entry name" value="PROKAR_LIPOPROTEIN"/>
    <property type="match status" value="1"/>
</dbReference>
<dbReference type="AlphaFoldDB" id="A0A1C3MYC9"/>
<gene>
    <name evidence="4" type="ORF">GA0070620_0801</name>
</gene>
<proteinExistence type="predicted"/>
<keyword evidence="5" id="KW-1185">Reference proteome</keyword>
<dbReference type="InterPro" id="IPR050553">
    <property type="entry name" value="Thioredoxin_ResA/DsbE_sf"/>
</dbReference>
<dbReference type="Pfam" id="PF00578">
    <property type="entry name" value="AhpC-TSA"/>
    <property type="match status" value="1"/>
</dbReference>
<protein>
    <submittedName>
        <fullName evidence="4">Thiol-disulfide isomerase or thioredoxin</fullName>
    </submittedName>
</protein>
<dbReference type="PROSITE" id="PS51352">
    <property type="entry name" value="THIOREDOXIN_2"/>
    <property type="match status" value="1"/>
</dbReference>
<dbReference type="STRING" id="307121.GA0070620_0801"/>
<dbReference type="RefSeq" id="WP_091588614.1">
    <property type="nucleotide sequence ID" value="NZ_JBHRWG010000007.1"/>
</dbReference>